<sequence length="508" mass="56167">MGEQARPLLVLSPWDQVAPRVYISIGLCFPFADKARGVAIAHMKRSLEGLARQRPDFAGTLELGEGNNKCNVLLRKGGPASEIPLKILSGADIDFEATYAQLERDGFPARAFVNPQLAIDGTLSSRQPIPVSQVRVLFIEGGLLLLVDLHHASADGGALGTFLCCFANQTWLASGSQPPNPQVQPSNLELPVRVLNAVGGAAGGGGASFEELLKGCEEYVPLPDPTGPTQPYMPGSMPDIEANFPRDGRIFVFTKQRLKSLQNKLYMTGKFPSQPSNYVALAALTWACVATTRLELWEKAARDSAKAVTRPYHGKAVWFTPVDWSRRAYKKEMEQHFGSSTTWAFTKGVNESLLRNAYANIRELKRPVDEEADSNLKMDALAELAVHIQKAITAVDEPYVDQRTELFGGAPDIRRIGLAFDPRIPQNLGFNTWTSMGADAEWDIPGVSKSKPDAMRRFQAQWSQPGALIMPKKEKSTDYELVITLPQHVIRELLKDKNWMQWVERVIE</sequence>
<dbReference type="GO" id="GO:0044550">
    <property type="term" value="P:secondary metabolite biosynthetic process"/>
    <property type="evidence" value="ECO:0007669"/>
    <property type="project" value="TreeGrafter"/>
</dbReference>
<dbReference type="AlphaFoldDB" id="A0AAN6S373"/>
<dbReference type="Proteomes" id="UP001303473">
    <property type="component" value="Unassembled WGS sequence"/>
</dbReference>
<comment type="caution">
    <text evidence="3">The sequence shown here is derived from an EMBL/GenBank/DDBJ whole genome shotgun (WGS) entry which is preliminary data.</text>
</comment>
<feature type="domain" description="Trichothecene 3-O-acetyltransferase-like N-terminal" evidence="2">
    <location>
        <begin position="21"/>
        <end position="156"/>
    </location>
</feature>
<evidence type="ECO:0000313" key="3">
    <source>
        <dbReference type="EMBL" id="KAK3938328.1"/>
    </source>
</evidence>
<dbReference type="EMBL" id="MU853832">
    <property type="protein sequence ID" value="KAK3938328.1"/>
    <property type="molecule type" value="Genomic_DNA"/>
</dbReference>
<dbReference type="InterPro" id="IPR023213">
    <property type="entry name" value="CAT-like_dom_sf"/>
</dbReference>
<keyword evidence="4" id="KW-1185">Reference proteome</keyword>
<dbReference type="InterPro" id="IPR054710">
    <property type="entry name" value="Tri101-like_N"/>
</dbReference>
<reference evidence="4" key="1">
    <citation type="journal article" date="2023" name="Mol. Phylogenet. Evol.">
        <title>Genome-scale phylogeny and comparative genomics of the fungal order Sordariales.</title>
        <authorList>
            <person name="Hensen N."/>
            <person name="Bonometti L."/>
            <person name="Westerberg I."/>
            <person name="Brannstrom I.O."/>
            <person name="Guillou S."/>
            <person name="Cros-Aarteil S."/>
            <person name="Calhoun S."/>
            <person name="Haridas S."/>
            <person name="Kuo A."/>
            <person name="Mondo S."/>
            <person name="Pangilinan J."/>
            <person name="Riley R."/>
            <person name="LaButti K."/>
            <person name="Andreopoulos B."/>
            <person name="Lipzen A."/>
            <person name="Chen C."/>
            <person name="Yan M."/>
            <person name="Daum C."/>
            <person name="Ng V."/>
            <person name="Clum A."/>
            <person name="Steindorff A."/>
            <person name="Ohm R.A."/>
            <person name="Martin F."/>
            <person name="Silar P."/>
            <person name="Natvig D.O."/>
            <person name="Lalanne C."/>
            <person name="Gautier V."/>
            <person name="Ament-Velasquez S.L."/>
            <person name="Kruys A."/>
            <person name="Hutchinson M.I."/>
            <person name="Powell A.J."/>
            <person name="Barry K."/>
            <person name="Miller A.N."/>
            <person name="Grigoriev I.V."/>
            <person name="Debuchy R."/>
            <person name="Gladieux P."/>
            <person name="Hiltunen Thoren M."/>
            <person name="Johannesson H."/>
        </authorList>
    </citation>
    <scope>NUCLEOTIDE SEQUENCE [LARGE SCALE GENOMIC DNA]</scope>
    <source>
        <strain evidence="4">CBS 340.73</strain>
    </source>
</reference>
<dbReference type="GO" id="GO:0016747">
    <property type="term" value="F:acyltransferase activity, transferring groups other than amino-acyl groups"/>
    <property type="evidence" value="ECO:0007669"/>
    <property type="project" value="TreeGrafter"/>
</dbReference>
<evidence type="ECO:0000256" key="1">
    <source>
        <dbReference type="ARBA" id="ARBA00022679"/>
    </source>
</evidence>
<accession>A0AAN6S373</accession>
<keyword evidence="1" id="KW-0808">Transferase</keyword>
<name>A0AAN6S373_9PEZI</name>
<dbReference type="InterPro" id="IPR050317">
    <property type="entry name" value="Plant_Fungal_Acyltransferase"/>
</dbReference>
<dbReference type="Pfam" id="PF22664">
    <property type="entry name" value="TRI-like_N"/>
    <property type="match status" value="1"/>
</dbReference>
<evidence type="ECO:0000259" key="2">
    <source>
        <dbReference type="Pfam" id="PF22664"/>
    </source>
</evidence>
<protein>
    <recommendedName>
        <fullName evidence="2">Trichothecene 3-O-acetyltransferase-like N-terminal domain-containing protein</fullName>
    </recommendedName>
</protein>
<gene>
    <name evidence="3" type="ORF">QBC46DRAFT_441080</name>
</gene>
<dbReference type="PANTHER" id="PTHR31642:SF310">
    <property type="entry name" value="FATTY ALCOHOL:CAFFEOYL-COA ACYLTRANSFERASE"/>
    <property type="match status" value="1"/>
</dbReference>
<evidence type="ECO:0000313" key="4">
    <source>
        <dbReference type="Proteomes" id="UP001303473"/>
    </source>
</evidence>
<dbReference type="PANTHER" id="PTHR31642">
    <property type="entry name" value="TRICHOTHECENE 3-O-ACETYLTRANSFERASE"/>
    <property type="match status" value="1"/>
</dbReference>
<organism evidence="3 4">
    <name type="scientific">Diplogelasinospora grovesii</name>
    <dbReference type="NCBI Taxonomy" id="303347"/>
    <lineage>
        <taxon>Eukaryota</taxon>
        <taxon>Fungi</taxon>
        <taxon>Dikarya</taxon>
        <taxon>Ascomycota</taxon>
        <taxon>Pezizomycotina</taxon>
        <taxon>Sordariomycetes</taxon>
        <taxon>Sordariomycetidae</taxon>
        <taxon>Sordariales</taxon>
        <taxon>Diplogelasinosporaceae</taxon>
        <taxon>Diplogelasinospora</taxon>
    </lineage>
</organism>
<proteinExistence type="predicted"/>
<dbReference type="Gene3D" id="3.30.559.10">
    <property type="entry name" value="Chloramphenicol acetyltransferase-like domain"/>
    <property type="match status" value="2"/>
</dbReference>